<evidence type="ECO:0000256" key="1">
    <source>
        <dbReference type="ARBA" id="ARBA00022630"/>
    </source>
</evidence>
<evidence type="ECO:0000256" key="3">
    <source>
        <dbReference type="ARBA" id="ARBA00022991"/>
    </source>
</evidence>
<feature type="region of interest" description="Disordered" evidence="4">
    <location>
        <begin position="28"/>
        <end position="50"/>
    </location>
</feature>
<evidence type="ECO:0000313" key="6">
    <source>
        <dbReference type="EMBL" id="CAE0117734.1"/>
    </source>
</evidence>
<dbReference type="AlphaFoldDB" id="A0A7S3AXH0"/>
<sequence>MTYVTPETAGLETKPSGVAALWTTPRGGVQAENQACKKQKTGEETPQKTGEEVLSEEVEEIATPDVPPVPPTLTALQHRVLERLVGALDTRSCSVVVTNPHVRDNPIVYVTEPWQHMCGFSAREAIGRNPRLTQGQRSDASAMRSISSALREQRACKVMMLNYRGGLADQPFWNMLSINPVHHEGQLMLYMAHLQDYSYEIGRMVSLTPSQFCRSGEVHQRQRHLSQIRPGLLAKPTVYEAADEVQLTRPMRSSGSAPLVKRLGWDRLKYDPEHLVDRVVDTLQQLDAQIELSEHSGPDGETFSIHARVNDVACRIVVNEDLAEGSYRLSCVRVSGDTFAYHAVFRQMRDLLSDDNFASARL</sequence>
<name>A0A7S3AXH0_9EUKA</name>
<gene>
    <name evidence="6" type="ORF">HERI1096_LOCUS18433</name>
</gene>
<dbReference type="Gene3D" id="3.30.450.20">
    <property type="entry name" value="PAS domain"/>
    <property type="match status" value="1"/>
</dbReference>
<organism evidence="6">
    <name type="scientific">Haptolina ericina</name>
    <dbReference type="NCBI Taxonomy" id="156174"/>
    <lineage>
        <taxon>Eukaryota</taxon>
        <taxon>Haptista</taxon>
        <taxon>Haptophyta</taxon>
        <taxon>Prymnesiophyceae</taxon>
        <taxon>Prymnesiales</taxon>
        <taxon>Prymnesiaceae</taxon>
        <taxon>Haptolina</taxon>
    </lineage>
</organism>
<protein>
    <recommendedName>
        <fullName evidence="5">PAS domain-containing protein</fullName>
    </recommendedName>
</protein>
<feature type="compositionally biased region" description="Basic and acidic residues" evidence="4">
    <location>
        <begin position="40"/>
        <end position="50"/>
    </location>
</feature>
<reference evidence="6" key="1">
    <citation type="submission" date="2021-01" db="EMBL/GenBank/DDBJ databases">
        <authorList>
            <person name="Corre E."/>
            <person name="Pelletier E."/>
            <person name="Niang G."/>
            <person name="Scheremetjew M."/>
            <person name="Finn R."/>
            <person name="Kale V."/>
            <person name="Holt S."/>
            <person name="Cochrane G."/>
            <person name="Meng A."/>
            <person name="Brown T."/>
            <person name="Cohen L."/>
        </authorList>
    </citation>
    <scope>NUCLEOTIDE SEQUENCE</scope>
    <source>
        <strain evidence="6">CCMP281</strain>
    </source>
</reference>
<dbReference type="GO" id="GO:0005634">
    <property type="term" value="C:nucleus"/>
    <property type="evidence" value="ECO:0007669"/>
    <property type="project" value="TreeGrafter"/>
</dbReference>
<keyword evidence="3" id="KW-0157">Chromophore</keyword>
<evidence type="ECO:0000259" key="5">
    <source>
        <dbReference type="Pfam" id="PF13426"/>
    </source>
</evidence>
<accession>A0A7S3AXH0</accession>
<dbReference type="SUPFAM" id="SSF55785">
    <property type="entry name" value="PYP-like sensor domain (PAS domain)"/>
    <property type="match status" value="1"/>
</dbReference>
<dbReference type="PANTHER" id="PTHR47429:SF2">
    <property type="entry name" value="PROTEIN TWIN LOV 1"/>
    <property type="match status" value="1"/>
</dbReference>
<evidence type="ECO:0000256" key="4">
    <source>
        <dbReference type="SAM" id="MobiDB-lite"/>
    </source>
</evidence>
<dbReference type="Pfam" id="PF13426">
    <property type="entry name" value="PAS_9"/>
    <property type="match status" value="1"/>
</dbReference>
<dbReference type="EMBL" id="HBHX01033139">
    <property type="protein sequence ID" value="CAE0117734.1"/>
    <property type="molecule type" value="Transcribed_RNA"/>
</dbReference>
<feature type="domain" description="PAS" evidence="5">
    <location>
        <begin position="95"/>
        <end position="192"/>
    </location>
</feature>
<dbReference type="InterPro" id="IPR035965">
    <property type="entry name" value="PAS-like_dom_sf"/>
</dbReference>
<keyword evidence="2" id="KW-0288">FMN</keyword>
<keyword evidence="1" id="KW-0285">Flavoprotein</keyword>
<proteinExistence type="predicted"/>
<evidence type="ECO:0000256" key="2">
    <source>
        <dbReference type="ARBA" id="ARBA00022643"/>
    </source>
</evidence>
<dbReference type="PANTHER" id="PTHR47429">
    <property type="entry name" value="PROTEIN TWIN LOV 1"/>
    <property type="match status" value="1"/>
</dbReference>
<dbReference type="InterPro" id="IPR000014">
    <property type="entry name" value="PAS"/>
</dbReference>